<dbReference type="Proteomes" id="UP001273166">
    <property type="component" value="Unassembled WGS sequence"/>
</dbReference>
<feature type="region of interest" description="Disordered" evidence="15">
    <location>
        <begin position="1"/>
        <end position="28"/>
    </location>
</feature>
<protein>
    <recommendedName>
        <fullName evidence="11">2-oxoglutarate reductase</fullName>
        <ecNumber evidence="4">1.1.1.399</ecNumber>
        <ecNumber evidence="5">1.1.1.95</ecNumber>
    </recommendedName>
</protein>
<dbReference type="Pfam" id="PF00389">
    <property type="entry name" value="2-Hacid_dh"/>
    <property type="match status" value="1"/>
</dbReference>
<evidence type="ECO:0000256" key="14">
    <source>
        <dbReference type="RuleBase" id="RU003719"/>
    </source>
</evidence>
<dbReference type="InterPro" id="IPR006139">
    <property type="entry name" value="D-isomer_2_OHA_DH_cat_dom"/>
</dbReference>
<accession>A0AAJ0GZB9</accession>
<evidence type="ECO:0000256" key="12">
    <source>
        <dbReference type="ARBA" id="ARBA00048126"/>
    </source>
</evidence>
<evidence type="ECO:0000256" key="5">
    <source>
        <dbReference type="ARBA" id="ARBA00013143"/>
    </source>
</evidence>
<proteinExistence type="inferred from homology"/>
<evidence type="ECO:0000259" key="16">
    <source>
        <dbReference type="PROSITE" id="PS51671"/>
    </source>
</evidence>
<evidence type="ECO:0000256" key="13">
    <source>
        <dbReference type="ARBA" id="ARBA00048731"/>
    </source>
</evidence>
<dbReference type="Pfam" id="PF02826">
    <property type="entry name" value="2-Hacid_dh_C"/>
    <property type="match status" value="1"/>
</dbReference>
<evidence type="ECO:0000313" key="18">
    <source>
        <dbReference type="Proteomes" id="UP001273166"/>
    </source>
</evidence>
<dbReference type="InterPro" id="IPR036291">
    <property type="entry name" value="NAD(P)-bd_dom_sf"/>
</dbReference>
<dbReference type="GO" id="GO:0004617">
    <property type="term" value="F:phosphoglycerate dehydrogenase activity"/>
    <property type="evidence" value="ECO:0007669"/>
    <property type="project" value="UniProtKB-EC"/>
</dbReference>
<dbReference type="Gene3D" id="3.30.70.260">
    <property type="match status" value="1"/>
</dbReference>
<dbReference type="InterPro" id="IPR029753">
    <property type="entry name" value="D-isomer_DH_CS"/>
</dbReference>
<dbReference type="InterPro" id="IPR002912">
    <property type="entry name" value="ACT_dom"/>
</dbReference>
<dbReference type="EMBL" id="JAUDZG010000002">
    <property type="protein sequence ID" value="KAK3308655.1"/>
    <property type="molecule type" value="Genomic_DNA"/>
</dbReference>
<evidence type="ECO:0000256" key="3">
    <source>
        <dbReference type="ARBA" id="ARBA00005854"/>
    </source>
</evidence>
<keyword evidence="7" id="KW-0028">Amino-acid biosynthesis</keyword>
<reference evidence="17" key="1">
    <citation type="journal article" date="2023" name="Mol. Phylogenet. Evol.">
        <title>Genome-scale phylogeny and comparative genomics of the fungal order Sordariales.</title>
        <authorList>
            <person name="Hensen N."/>
            <person name="Bonometti L."/>
            <person name="Westerberg I."/>
            <person name="Brannstrom I.O."/>
            <person name="Guillou S."/>
            <person name="Cros-Aarteil S."/>
            <person name="Calhoun S."/>
            <person name="Haridas S."/>
            <person name="Kuo A."/>
            <person name="Mondo S."/>
            <person name="Pangilinan J."/>
            <person name="Riley R."/>
            <person name="LaButti K."/>
            <person name="Andreopoulos B."/>
            <person name="Lipzen A."/>
            <person name="Chen C."/>
            <person name="Yan M."/>
            <person name="Daum C."/>
            <person name="Ng V."/>
            <person name="Clum A."/>
            <person name="Steindorff A."/>
            <person name="Ohm R.A."/>
            <person name="Martin F."/>
            <person name="Silar P."/>
            <person name="Natvig D.O."/>
            <person name="Lalanne C."/>
            <person name="Gautier V."/>
            <person name="Ament-Velasquez S.L."/>
            <person name="Kruys A."/>
            <person name="Hutchinson M.I."/>
            <person name="Powell A.J."/>
            <person name="Barry K."/>
            <person name="Miller A.N."/>
            <person name="Grigoriev I.V."/>
            <person name="Debuchy R."/>
            <person name="Gladieux P."/>
            <person name="Hiltunen Thoren M."/>
            <person name="Johannesson H."/>
        </authorList>
    </citation>
    <scope>NUCLEOTIDE SEQUENCE</scope>
    <source>
        <strain evidence="17">CBS 333.67</strain>
    </source>
</reference>
<evidence type="ECO:0000256" key="8">
    <source>
        <dbReference type="ARBA" id="ARBA00023002"/>
    </source>
</evidence>
<comment type="catalytic activity">
    <reaction evidence="12">
        <text>(R)-2-hydroxyglutarate + NAD(+) = 2-oxoglutarate + NADH + H(+)</text>
        <dbReference type="Rhea" id="RHEA:49612"/>
        <dbReference type="ChEBI" id="CHEBI:15378"/>
        <dbReference type="ChEBI" id="CHEBI:15801"/>
        <dbReference type="ChEBI" id="CHEBI:16810"/>
        <dbReference type="ChEBI" id="CHEBI:57540"/>
        <dbReference type="ChEBI" id="CHEBI:57945"/>
        <dbReference type="EC" id="1.1.1.399"/>
    </reaction>
</comment>
<dbReference type="SUPFAM" id="SSF55021">
    <property type="entry name" value="ACT-like"/>
    <property type="match status" value="1"/>
</dbReference>
<keyword evidence="10" id="KW-0718">Serine biosynthesis</keyword>
<dbReference type="RefSeq" id="XP_062724435.1">
    <property type="nucleotide sequence ID" value="XM_062861537.1"/>
</dbReference>
<dbReference type="GO" id="GO:0061759">
    <property type="term" value="F:2-oxoglutarate reductase activity"/>
    <property type="evidence" value="ECO:0007669"/>
    <property type="project" value="UniProtKB-ARBA"/>
</dbReference>
<sequence length="468" mass="51017">MTAPRDIAQRAPGTEASHPLSVSPTATFHSPRSSSFMAGSLAHRAAAAKQLKPFNTEDVKILLLENVNQTGRDILKGQGYQVEFLKTSLPEDQLIEKIKDVHVIGIRSKTKLTAKVLSEAKNLLVIGCFCIGTNQVDLDYAAKHGIAVFNSPFANSRSVAELVIAEIITLARQLGDRSMEMHRGTWNKVSSKCWEIRGKTLGIVGYGHIGSQLSVLAEAMGMSVIYYDILTLMAIGTARQVPTLEALLEEADFVTLHVPETPETKNLISTAQLERMKTGSYLINASRGTVVDIPALIKAMRAGKVAGAALDVYPNEPAANGDYFVNGLNSWAEDLRGLNNIILTPHIGGSTEEAQRAIGVEVAEALVRYINQGITLGSVNLPEVTMRSLTLDEPNHARVIYIHRNVPGVLRKVNEILAEHNVDKQISDSKGDVAYLMADVSDVKTEDIKEIRDSLDALTSRIMTRVLY</sequence>
<keyword evidence="9" id="KW-0520">NAD</keyword>
<evidence type="ECO:0000256" key="4">
    <source>
        <dbReference type="ARBA" id="ARBA00013001"/>
    </source>
</evidence>
<dbReference type="SUPFAM" id="SSF51735">
    <property type="entry name" value="NAD(P)-binding Rossmann-fold domains"/>
    <property type="match status" value="1"/>
</dbReference>
<dbReference type="EC" id="1.1.1.399" evidence="4"/>
<keyword evidence="8 14" id="KW-0560">Oxidoreductase</keyword>
<dbReference type="PROSITE" id="PS51671">
    <property type="entry name" value="ACT"/>
    <property type="match status" value="1"/>
</dbReference>
<keyword evidence="6" id="KW-0597">Phosphoprotein</keyword>
<comment type="caution">
    <text evidence="17">The sequence shown here is derived from an EMBL/GenBank/DDBJ whole genome shotgun (WGS) entry which is preliminary data.</text>
</comment>
<keyword evidence="18" id="KW-1185">Reference proteome</keyword>
<dbReference type="FunFam" id="3.30.70.260:FF:000036">
    <property type="entry name" value="D-3-phosphoglycerate dehydrogenase"/>
    <property type="match status" value="1"/>
</dbReference>
<dbReference type="Gene3D" id="3.40.50.720">
    <property type="entry name" value="NAD(P)-binding Rossmann-like Domain"/>
    <property type="match status" value="2"/>
</dbReference>
<evidence type="ECO:0000256" key="1">
    <source>
        <dbReference type="ARBA" id="ARBA00003800"/>
    </source>
</evidence>
<comment type="similarity">
    <text evidence="3 14">Belongs to the D-isomer specific 2-hydroxyacid dehydrogenase family.</text>
</comment>
<feature type="domain" description="ACT" evidence="16">
    <location>
        <begin position="398"/>
        <end position="468"/>
    </location>
</feature>
<comment type="catalytic activity">
    <reaction evidence="13">
        <text>(2R)-3-phosphoglycerate + NAD(+) = 3-phosphooxypyruvate + NADH + H(+)</text>
        <dbReference type="Rhea" id="RHEA:12641"/>
        <dbReference type="ChEBI" id="CHEBI:15378"/>
        <dbReference type="ChEBI" id="CHEBI:18110"/>
        <dbReference type="ChEBI" id="CHEBI:57540"/>
        <dbReference type="ChEBI" id="CHEBI:57945"/>
        <dbReference type="ChEBI" id="CHEBI:58272"/>
        <dbReference type="EC" id="1.1.1.95"/>
    </reaction>
</comment>
<evidence type="ECO:0000256" key="15">
    <source>
        <dbReference type="SAM" id="MobiDB-lite"/>
    </source>
</evidence>
<dbReference type="GeneID" id="87880366"/>
<dbReference type="NCBIfam" id="NF008759">
    <property type="entry name" value="PRK11790.1"/>
    <property type="match status" value="1"/>
</dbReference>
<dbReference type="PANTHER" id="PTHR42789">
    <property type="entry name" value="D-ISOMER SPECIFIC 2-HYDROXYACID DEHYDROGENASE FAMILY PROTEIN (AFU_ORTHOLOGUE AFUA_6G10090)"/>
    <property type="match status" value="1"/>
</dbReference>
<gene>
    <name evidence="17" type="ORF">B0T15DRAFT_113773</name>
</gene>
<reference evidence="17" key="2">
    <citation type="submission" date="2023-06" db="EMBL/GenBank/DDBJ databases">
        <authorList>
            <consortium name="Lawrence Berkeley National Laboratory"/>
            <person name="Mondo S.J."/>
            <person name="Hensen N."/>
            <person name="Bonometti L."/>
            <person name="Westerberg I."/>
            <person name="Brannstrom I.O."/>
            <person name="Guillou S."/>
            <person name="Cros-Aarteil S."/>
            <person name="Calhoun S."/>
            <person name="Haridas S."/>
            <person name="Kuo A."/>
            <person name="Pangilinan J."/>
            <person name="Riley R."/>
            <person name="Labutti K."/>
            <person name="Andreopoulos B."/>
            <person name="Lipzen A."/>
            <person name="Chen C."/>
            <person name="Yanf M."/>
            <person name="Daum C."/>
            <person name="Ng V."/>
            <person name="Clum A."/>
            <person name="Steindorff A."/>
            <person name="Ohm R."/>
            <person name="Martin F."/>
            <person name="Silar P."/>
            <person name="Natvig D."/>
            <person name="Lalanne C."/>
            <person name="Gautier V."/>
            <person name="Ament-Velasquez S.L."/>
            <person name="Kruys A."/>
            <person name="Hutchinson M.I."/>
            <person name="Powell A.J."/>
            <person name="Barry K."/>
            <person name="Miller A.N."/>
            <person name="Grigoriev I.V."/>
            <person name="Debuchy R."/>
            <person name="Gladieux P."/>
            <person name="Thoren M.H."/>
            <person name="Johannesson H."/>
        </authorList>
    </citation>
    <scope>NUCLEOTIDE SEQUENCE</scope>
    <source>
        <strain evidence="17">CBS 333.67</strain>
    </source>
</reference>
<dbReference type="InterPro" id="IPR029752">
    <property type="entry name" value="D-isomer_DH_CS1"/>
</dbReference>
<evidence type="ECO:0000256" key="11">
    <source>
        <dbReference type="ARBA" id="ARBA00030455"/>
    </source>
</evidence>
<evidence type="ECO:0000256" key="7">
    <source>
        <dbReference type="ARBA" id="ARBA00022605"/>
    </source>
</evidence>
<dbReference type="SUPFAM" id="SSF52283">
    <property type="entry name" value="Formate/glycerate dehydrogenase catalytic domain-like"/>
    <property type="match status" value="1"/>
</dbReference>
<dbReference type="CDD" id="cd12176">
    <property type="entry name" value="PGDH_3"/>
    <property type="match status" value="1"/>
</dbReference>
<name>A0AAJ0GZB9_9PEZI</name>
<dbReference type="PROSITE" id="PS00671">
    <property type="entry name" value="D_2_HYDROXYACID_DH_3"/>
    <property type="match status" value="1"/>
</dbReference>
<dbReference type="PROSITE" id="PS00670">
    <property type="entry name" value="D_2_HYDROXYACID_DH_2"/>
    <property type="match status" value="1"/>
</dbReference>
<dbReference type="InterPro" id="IPR045865">
    <property type="entry name" value="ACT-like_dom_sf"/>
</dbReference>
<dbReference type="GO" id="GO:0051287">
    <property type="term" value="F:NAD binding"/>
    <property type="evidence" value="ECO:0007669"/>
    <property type="project" value="InterPro"/>
</dbReference>
<dbReference type="EC" id="1.1.1.95" evidence="5"/>
<comment type="pathway">
    <text evidence="2">Amino-acid biosynthesis; L-serine biosynthesis; L-serine from 3-phospho-D-glycerate: step 1/3.</text>
</comment>
<organism evidence="17 18">
    <name type="scientific">Chaetomium strumarium</name>
    <dbReference type="NCBI Taxonomy" id="1170767"/>
    <lineage>
        <taxon>Eukaryota</taxon>
        <taxon>Fungi</taxon>
        <taxon>Dikarya</taxon>
        <taxon>Ascomycota</taxon>
        <taxon>Pezizomycotina</taxon>
        <taxon>Sordariomycetes</taxon>
        <taxon>Sordariomycetidae</taxon>
        <taxon>Sordariales</taxon>
        <taxon>Chaetomiaceae</taxon>
        <taxon>Chaetomium</taxon>
    </lineage>
</organism>
<dbReference type="InterPro" id="IPR006140">
    <property type="entry name" value="D-isomer_DH_NAD-bd"/>
</dbReference>
<dbReference type="GO" id="GO:0006564">
    <property type="term" value="P:L-serine biosynthetic process"/>
    <property type="evidence" value="ECO:0007669"/>
    <property type="project" value="UniProtKB-KW"/>
</dbReference>
<comment type="function">
    <text evidence="1">Catalyzes the reversible oxidation of 3-phospho-D-glycerate to 3-phosphonooxypyruvate, the first step of the phosphorylated L-serine biosynthesis pathway. Also catalyzes the reversible oxidation of 2-hydroxyglutarate to 2-oxoglutarate.</text>
</comment>
<evidence type="ECO:0000313" key="17">
    <source>
        <dbReference type="EMBL" id="KAK3308655.1"/>
    </source>
</evidence>
<evidence type="ECO:0000256" key="9">
    <source>
        <dbReference type="ARBA" id="ARBA00023027"/>
    </source>
</evidence>
<evidence type="ECO:0000256" key="10">
    <source>
        <dbReference type="ARBA" id="ARBA00023299"/>
    </source>
</evidence>
<dbReference type="AlphaFoldDB" id="A0AAJ0GZB9"/>
<dbReference type="PANTHER" id="PTHR42789:SF1">
    <property type="entry name" value="D-ISOMER SPECIFIC 2-HYDROXYACID DEHYDROGENASE FAMILY PROTEIN (AFU_ORTHOLOGUE AFUA_6G10090)"/>
    <property type="match status" value="1"/>
</dbReference>
<dbReference type="PROSITE" id="PS00065">
    <property type="entry name" value="D_2_HYDROXYACID_DH_1"/>
    <property type="match status" value="1"/>
</dbReference>
<dbReference type="InterPro" id="IPR050857">
    <property type="entry name" value="D-2-hydroxyacid_DH"/>
</dbReference>
<evidence type="ECO:0000256" key="6">
    <source>
        <dbReference type="ARBA" id="ARBA00022553"/>
    </source>
</evidence>
<evidence type="ECO:0000256" key="2">
    <source>
        <dbReference type="ARBA" id="ARBA00005216"/>
    </source>
</evidence>
<dbReference type="FunFam" id="3.40.50.720:FF:000041">
    <property type="entry name" value="D-3-phosphoglycerate dehydrogenase"/>
    <property type="match status" value="1"/>
</dbReference>